<evidence type="ECO:0000256" key="4">
    <source>
        <dbReference type="ARBA" id="ARBA00022989"/>
    </source>
</evidence>
<gene>
    <name evidence="7" type="ORF">E9232_007031</name>
</gene>
<evidence type="ECO:0000256" key="5">
    <source>
        <dbReference type="ARBA" id="ARBA00023136"/>
    </source>
</evidence>
<feature type="transmembrane region" description="Helical" evidence="6">
    <location>
        <begin position="243"/>
        <end position="262"/>
    </location>
</feature>
<feature type="transmembrane region" description="Helical" evidence="6">
    <location>
        <begin position="109"/>
        <end position="128"/>
    </location>
</feature>
<proteinExistence type="predicted"/>
<dbReference type="Pfam" id="PF02653">
    <property type="entry name" value="BPD_transp_2"/>
    <property type="match status" value="1"/>
</dbReference>
<feature type="transmembrane region" description="Helical" evidence="6">
    <location>
        <begin position="26"/>
        <end position="44"/>
    </location>
</feature>
<organism evidence="7 8">
    <name type="scientific">Inquilinus ginsengisoli</name>
    <dbReference type="NCBI Taxonomy" id="363840"/>
    <lineage>
        <taxon>Bacteria</taxon>
        <taxon>Pseudomonadati</taxon>
        <taxon>Pseudomonadota</taxon>
        <taxon>Alphaproteobacteria</taxon>
        <taxon>Rhodospirillales</taxon>
        <taxon>Rhodospirillaceae</taxon>
        <taxon>Inquilinus</taxon>
    </lineage>
</organism>
<keyword evidence="8" id="KW-1185">Reference proteome</keyword>
<dbReference type="PANTHER" id="PTHR30482:SF17">
    <property type="entry name" value="ABC TRANSPORTER ATP-BINDING PROTEIN"/>
    <property type="match status" value="1"/>
</dbReference>
<accession>A0ABU1K1T9</accession>
<keyword evidence="4 6" id="KW-1133">Transmembrane helix</keyword>
<evidence type="ECO:0000256" key="6">
    <source>
        <dbReference type="SAM" id="Phobius"/>
    </source>
</evidence>
<dbReference type="RefSeq" id="WP_309802021.1">
    <property type="nucleotide sequence ID" value="NZ_JAVDPW010000020.1"/>
</dbReference>
<comment type="subcellular location">
    <subcellularLocation>
        <location evidence="1">Cell membrane</location>
        <topology evidence="1">Multi-pass membrane protein</topology>
    </subcellularLocation>
</comment>
<dbReference type="PANTHER" id="PTHR30482">
    <property type="entry name" value="HIGH-AFFINITY BRANCHED-CHAIN AMINO ACID TRANSPORT SYSTEM PERMEASE"/>
    <property type="match status" value="1"/>
</dbReference>
<comment type="caution">
    <text evidence="7">The sequence shown here is derived from an EMBL/GenBank/DDBJ whole genome shotgun (WGS) entry which is preliminary data.</text>
</comment>
<dbReference type="EMBL" id="JAVDPW010000020">
    <property type="protein sequence ID" value="MDR6294477.1"/>
    <property type="molecule type" value="Genomic_DNA"/>
</dbReference>
<dbReference type="Proteomes" id="UP001262410">
    <property type="component" value="Unassembled WGS sequence"/>
</dbReference>
<evidence type="ECO:0000313" key="8">
    <source>
        <dbReference type="Proteomes" id="UP001262410"/>
    </source>
</evidence>
<feature type="transmembrane region" description="Helical" evidence="6">
    <location>
        <begin position="193"/>
        <end position="213"/>
    </location>
</feature>
<dbReference type="InterPro" id="IPR043428">
    <property type="entry name" value="LivM-like"/>
</dbReference>
<name>A0ABU1K1T9_9PROT</name>
<feature type="transmembrane region" description="Helical" evidence="6">
    <location>
        <begin position="282"/>
        <end position="307"/>
    </location>
</feature>
<dbReference type="CDD" id="cd06581">
    <property type="entry name" value="TM_PBP1_LivM_like"/>
    <property type="match status" value="1"/>
</dbReference>
<keyword evidence="5 6" id="KW-0472">Membrane</keyword>
<dbReference type="InterPro" id="IPR001851">
    <property type="entry name" value="ABC_transp_permease"/>
</dbReference>
<evidence type="ECO:0000256" key="2">
    <source>
        <dbReference type="ARBA" id="ARBA00022475"/>
    </source>
</evidence>
<feature type="transmembrane region" description="Helical" evidence="6">
    <location>
        <begin position="85"/>
        <end position="103"/>
    </location>
</feature>
<keyword evidence="3 6" id="KW-0812">Transmembrane</keyword>
<protein>
    <submittedName>
        <fullName evidence="7">Branched-chain amino acid transport system permease protein</fullName>
    </submittedName>
</protein>
<sequence length="375" mass="39434">MSLLTQDAPLPAAPRARWRVATRTRLSTVAGIAALVIVAGLAALPLVAGRGLLQDLFFVFTMLALAQCWNLLAGYAGLVSVGQQAYVGLGAYLLFGFTVAAGIDPIVAIPLAGLAAAVIAIPTAFVVFRLRGAYFAIGTWVVAEVFRLVAAQVKALGGGTGMSLPREATNDSWVVQATAELLGIRAAAARDVASYWLALLVAAGTVVFVYALLRSRRGLALAAIRDSEPAALSVGVDAFRTKVWIYLVAAFGTGLTGALIYFQKARISPDAAFSVLDWTAYVLFIVVIGGIGTIEGPIVGVIVFALLQAQLADLGSWYLMLLGLIAILVMRLFPKGLWGSVADRFDLHLFPIRRRLVLPAAAAATPSEKEQGGTP</sequence>
<feature type="transmembrane region" description="Helical" evidence="6">
    <location>
        <begin position="56"/>
        <end position="78"/>
    </location>
</feature>
<evidence type="ECO:0000256" key="1">
    <source>
        <dbReference type="ARBA" id="ARBA00004651"/>
    </source>
</evidence>
<evidence type="ECO:0000313" key="7">
    <source>
        <dbReference type="EMBL" id="MDR6294477.1"/>
    </source>
</evidence>
<evidence type="ECO:0000256" key="3">
    <source>
        <dbReference type="ARBA" id="ARBA00022692"/>
    </source>
</evidence>
<feature type="transmembrane region" description="Helical" evidence="6">
    <location>
        <begin position="314"/>
        <end position="333"/>
    </location>
</feature>
<keyword evidence="2" id="KW-1003">Cell membrane</keyword>
<reference evidence="7 8" key="1">
    <citation type="submission" date="2023-07" db="EMBL/GenBank/DDBJ databases">
        <title>Sorghum-associated microbial communities from plants grown in Nebraska, USA.</title>
        <authorList>
            <person name="Schachtman D."/>
        </authorList>
    </citation>
    <scope>NUCLEOTIDE SEQUENCE [LARGE SCALE GENOMIC DNA]</scope>
    <source>
        <strain evidence="7 8">584</strain>
    </source>
</reference>